<dbReference type="Pfam" id="PF02195">
    <property type="entry name" value="ParB_N"/>
    <property type="match status" value="1"/>
</dbReference>
<evidence type="ECO:0000313" key="2">
    <source>
        <dbReference type="EMBL" id="MBR0681954.1"/>
    </source>
</evidence>
<protein>
    <submittedName>
        <fullName evidence="2">ParB N-terminal domain-containing protein</fullName>
    </submittedName>
</protein>
<evidence type="ECO:0000259" key="1">
    <source>
        <dbReference type="SMART" id="SM00470"/>
    </source>
</evidence>
<feature type="domain" description="ParB-like N-terminal" evidence="1">
    <location>
        <begin position="6"/>
        <end position="95"/>
    </location>
</feature>
<dbReference type="Gene3D" id="3.90.1530.30">
    <property type="match status" value="1"/>
</dbReference>
<dbReference type="InterPro" id="IPR003115">
    <property type="entry name" value="ParB_N"/>
</dbReference>
<keyword evidence="3" id="KW-1185">Reference proteome</keyword>
<reference evidence="2" key="2">
    <citation type="journal article" date="2021" name="Syst. Appl. Microbiol.">
        <title>Roseomonas hellenica sp. nov., isolated from roots of wild-growing Alkanna tinctoria.</title>
        <authorList>
            <person name="Rat A."/>
            <person name="Naranjo H.D."/>
            <person name="Lebbe L."/>
            <person name="Cnockaert M."/>
            <person name="Krigas N."/>
            <person name="Grigoriadou K."/>
            <person name="Maloupa E."/>
            <person name="Willems A."/>
        </authorList>
    </citation>
    <scope>NUCLEOTIDE SEQUENCE</scope>
    <source>
        <strain evidence="2">LMG 31228</strain>
    </source>
</reference>
<dbReference type="GO" id="GO:0005694">
    <property type="term" value="C:chromosome"/>
    <property type="evidence" value="ECO:0007669"/>
    <property type="project" value="TreeGrafter"/>
</dbReference>
<comment type="caution">
    <text evidence="2">The sequence shown here is derived from an EMBL/GenBank/DDBJ whole genome shotgun (WGS) entry which is preliminary data.</text>
</comment>
<sequence length="290" mass="31585">MNTPVLSIPLDQIDVGERLRAVDNDYVALIAESLAERGLDTPIIVSGPGANGRHTLIAGGHRVAAARLAGWSEIPAKVVEVDELQAKLIEIDENLIRRELSALDRAVFLAERKRIYEALNPETAHGKAKKNKGLEKWTSLSTFAERFSKATATKLGVDERTIRRAVARAAIIPEVRALIASHPIADSGAELDQLAGQTPERQREIAERLVREGATARTVASALVEIVGKPRVSDAVEIDRQYRAIMSAWGKASYVRAQQQFLDVICATRGGRKMAEKALSRSPSDETEAA</sequence>
<dbReference type="InterPro" id="IPR036086">
    <property type="entry name" value="ParB/Sulfiredoxin_sf"/>
</dbReference>
<dbReference type="PANTHER" id="PTHR33375">
    <property type="entry name" value="CHROMOSOME-PARTITIONING PROTEIN PARB-RELATED"/>
    <property type="match status" value="1"/>
</dbReference>
<evidence type="ECO:0000313" key="3">
    <source>
        <dbReference type="Proteomes" id="UP001138709"/>
    </source>
</evidence>
<dbReference type="AlphaFoldDB" id="A0A9X9XE18"/>
<dbReference type="SUPFAM" id="SSF109709">
    <property type="entry name" value="KorB DNA-binding domain-like"/>
    <property type="match status" value="1"/>
</dbReference>
<dbReference type="CDD" id="cd16409">
    <property type="entry name" value="ParB_N_like"/>
    <property type="match status" value="1"/>
</dbReference>
<name>A0A9X9XE18_9PROT</name>
<dbReference type="InterPro" id="IPR050336">
    <property type="entry name" value="Chromosome_partition/occlusion"/>
</dbReference>
<dbReference type="RefSeq" id="WP_211847489.1">
    <property type="nucleotide sequence ID" value="NZ_JAAEDL010000015.1"/>
</dbReference>
<reference evidence="2" key="1">
    <citation type="submission" date="2020-01" db="EMBL/GenBank/DDBJ databases">
        <authorList>
            <person name="Rat A."/>
        </authorList>
    </citation>
    <scope>NUCLEOTIDE SEQUENCE</scope>
    <source>
        <strain evidence="2">LMG 31228</strain>
    </source>
</reference>
<dbReference type="Gene3D" id="1.10.10.2830">
    <property type="match status" value="1"/>
</dbReference>
<gene>
    <name evidence="2" type="ORF">GXW74_15775</name>
</gene>
<dbReference type="Proteomes" id="UP001138709">
    <property type="component" value="Unassembled WGS sequence"/>
</dbReference>
<organism evidence="2 3">
    <name type="scientific">Neoroseomonas eburnea</name>
    <dbReference type="NCBI Taxonomy" id="1346889"/>
    <lineage>
        <taxon>Bacteria</taxon>
        <taxon>Pseudomonadati</taxon>
        <taxon>Pseudomonadota</taxon>
        <taxon>Alphaproteobacteria</taxon>
        <taxon>Acetobacterales</taxon>
        <taxon>Acetobacteraceae</taxon>
        <taxon>Neoroseomonas</taxon>
    </lineage>
</organism>
<dbReference type="GO" id="GO:0007059">
    <property type="term" value="P:chromosome segregation"/>
    <property type="evidence" value="ECO:0007669"/>
    <property type="project" value="TreeGrafter"/>
</dbReference>
<proteinExistence type="predicted"/>
<dbReference type="PANTHER" id="PTHR33375:SF1">
    <property type="entry name" value="CHROMOSOME-PARTITIONING PROTEIN PARB-RELATED"/>
    <property type="match status" value="1"/>
</dbReference>
<dbReference type="SMART" id="SM00470">
    <property type="entry name" value="ParB"/>
    <property type="match status" value="1"/>
</dbReference>
<accession>A0A9X9XE18</accession>
<dbReference type="SUPFAM" id="SSF110849">
    <property type="entry name" value="ParB/Sulfiredoxin"/>
    <property type="match status" value="1"/>
</dbReference>
<dbReference type="EMBL" id="JAAEDL010000015">
    <property type="protein sequence ID" value="MBR0681954.1"/>
    <property type="molecule type" value="Genomic_DNA"/>
</dbReference>